<evidence type="ECO:0000256" key="3">
    <source>
        <dbReference type="ARBA" id="ARBA00048782"/>
    </source>
</evidence>
<dbReference type="HAMAP" id="MF_01401">
    <property type="entry name" value="MsrA"/>
    <property type="match status" value="1"/>
</dbReference>
<dbReference type="Gene3D" id="3.30.1060.10">
    <property type="entry name" value="Peptide methionine sulphoxide reductase MsrA"/>
    <property type="match status" value="1"/>
</dbReference>
<evidence type="ECO:0000313" key="6">
    <source>
        <dbReference type="EMBL" id="TSC66362.1"/>
    </source>
</evidence>
<protein>
    <recommendedName>
        <fullName evidence="4">Peptide methionine sulfoxide reductase MsrA</fullName>
        <shortName evidence="4">Protein-methionine-S-oxide reductase</shortName>
        <ecNumber evidence="4">1.8.4.11</ecNumber>
    </recommendedName>
    <alternativeName>
        <fullName evidence="4">Peptide-methionine (S)-S-oxide reductase</fullName>
        <shortName evidence="4">Peptide Met(O) reductase</shortName>
    </alternativeName>
</protein>
<feature type="active site" evidence="4">
    <location>
        <position position="21"/>
    </location>
</feature>
<dbReference type="InterPro" id="IPR036509">
    <property type="entry name" value="Met_Sox_Rdtase_MsrA_sf"/>
</dbReference>
<comment type="function">
    <text evidence="4">Has an important function as a repair enzyme for proteins that have been inactivated by oxidation. Catalyzes the reversible oxidation-reduction of methionine sulfoxide in proteins to methionine.</text>
</comment>
<dbReference type="PANTHER" id="PTHR43774:SF1">
    <property type="entry name" value="PEPTIDE METHIONINE SULFOXIDE REDUCTASE MSRA 2"/>
    <property type="match status" value="1"/>
</dbReference>
<organism evidence="6 7">
    <name type="scientific">Candidatus Doudnabacteria bacterium Gr01-1014_77</name>
    <dbReference type="NCBI Taxonomy" id="2017133"/>
    <lineage>
        <taxon>Bacteria</taxon>
        <taxon>Candidatus Doudnaibacteriota</taxon>
    </lineage>
</organism>
<dbReference type="EMBL" id="VMFF01000007">
    <property type="protein sequence ID" value="TSC66362.1"/>
    <property type="molecule type" value="Genomic_DNA"/>
</dbReference>
<dbReference type="SUPFAM" id="SSF55068">
    <property type="entry name" value="Peptide methionine sulfoxide reductase"/>
    <property type="match status" value="1"/>
</dbReference>
<dbReference type="AlphaFoldDB" id="A0A554JD95"/>
<gene>
    <name evidence="4" type="primary">msrA</name>
    <name evidence="6" type="ORF">G01um101477_117</name>
</gene>
<name>A0A554JD95_9BACT</name>
<evidence type="ECO:0000256" key="4">
    <source>
        <dbReference type="HAMAP-Rule" id="MF_01401"/>
    </source>
</evidence>
<comment type="similarity">
    <text evidence="4">Belongs to the MsrA Met sulfoxide reductase family.</text>
</comment>
<evidence type="ECO:0000256" key="2">
    <source>
        <dbReference type="ARBA" id="ARBA00047806"/>
    </source>
</evidence>
<dbReference type="InterPro" id="IPR002569">
    <property type="entry name" value="Met_Sox_Rdtase_MsrA_dom"/>
</dbReference>
<evidence type="ECO:0000259" key="5">
    <source>
        <dbReference type="Pfam" id="PF01625"/>
    </source>
</evidence>
<dbReference type="GO" id="GO:0008113">
    <property type="term" value="F:peptide-methionine (S)-S-oxide reductase activity"/>
    <property type="evidence" value="ECO:0007669"/>
    <property type="project" value="UniProtKB-UniRule"/>
</dbReference>
<dbReference type="Proteomes" id="UP000319613">
    <property type="component" value="Unassembled WGS sequence"/>
</dbReference>
<sequence length="195" mass="22357">MFNASKGAEMKNEAITLAGGCFWCIEAVFKRLKGVESVLSGYAGDGKANPTYDEVSAGNTGYTEALQIHFDPSVISLEKIFDVYWAVHDPTTLNRQGNDTGPQYRSAIFYSNTEQKNIALKSIEQLKQSGKFKDPIVTALEPFKQFYEAEQYHRDFYDKNREYGYCKLVIDPKITKLYKDFKEELKEEYLDTDIY</sequence>
<evidence type="ECO:0000256" key="1">
    <source>
        <dbReference type="ARBA" id="ARBA00023002"/>
    </source>
</evidence>
<feature type="domain" description="Peptide methionine sulphoxide reductase MsrA" evidence="5">
    <location>
        <begin position="15"/>
        <end position="167"/>
    </location>
</feature>
<proteinExistence type="inferred from homology"/>
<dbReference type="Pfam" id="PF01625">
    <property type="entry name" value="PMSR"/>
    <property type="match status" value="1"/>
</dbReference>
<dbReference type="GO" id="GO:0033744">
    <property type="term" value="F:L-methionine:thioredoxin-disulfide S-oxidoreductase activity"/>
    <property type="evidence" value="ECO:0007669"/>
    <property type="project" value="RHEA"/>
</dbReference>
<accession>A0A554JD95</accession>
<comment type="catalytic activity">
    <reaction evidence="2 4">
        <text>L-methionyl-[protein] + [thioredoxin]-disulfide + H2O = L-methionyl-(S)-S-oxide-[protein] + [thioredoxin]-dithiol</text>
        <dbReference type="Rhea" id="RHEA:14217"/>
        <dbReference type="Rhea" id="RHEA-COMP:10698"/>
        <dbReference type="Rhea" id="RHEA-COMP:10700"/>
        <dbReference type="Rhea" id="RHEA-COMP:12313"/>
        <dbReference type="Rhea" id="RHEA-COMP:12315"/>
        <dbReference type="ChEBI" id="CHEBI:15377"/>
        <dbReference type="ChEBI" id="CHEBI:16044"/>
        <dbReference type="ChEBI" id="CHEBI:29950"/>
        <dbReference type="ChEBI" id="CHEBI:44120"/>
        <dbReference type="ChEBI" id="CHEBI:50058"/>
        <dbReference type="EC" id="1.8.4.11"/>
    </reaction>
</comment>
<evidence type="ECO:0000313" key="7">
    <source>
        <dbReference type="Proteomes" id="UP000319613"/>
    </source>
</evidence>
<comment type="caution">
    <text evidence="6">The sequence shown here is derived from an EMBL/GenBank/DDBJ whole genome shotgun (WGS) entry which is preliminary data.</text>
</comment>
<keyword evidence="1 4" id="KW-0560">Oxidoreductase</keyword>
<reference evidence="6 7" key="1">
    <citation type="submission" date="2017-07" db="EMBL/GenBank/DDBJ databases">
        <title>Mechanisms for carbon and nitrogen cycling indicate functional differentiation within the Candidate Phyla Radiation.</title>
        <authorList>
            <person name="Danczak R.E."/>
            <person name="Johnston M.D."/>
            <person name="Kenah C."/>
            <person name="Slattery M."/>
            <person name="Wrighton K.C."/>
            <person name="Wilkins M.J."/>
        </authorList>
    </citation>
    <scope>NUCLEOTIDE SEQUENCE [LARGE SCALE GENOMIC DNA]</scope>
    <source>
        <strain evidence="6">Gr01-1014_77</strain>
    </source>
</reference>
<dbReference type="PANTHER" id="PTHR43774">
    <property type="entry name" value="PEPTIDE METHIONINE SULFOXIDE REDUCTASE"/>
    <property type="match status" value="1"/>
</dbReference>
<dbReference type="NCBIfam" id="TIGR00401">
    <property type="entry name" value="msrA"/>
    <property type="match status" value="1"/>
</dbReference>
<comment type="catalytic activity">
    <reaction evidence="3 4">
        <text>[thioredoxin]-disulfide + L-methionine + H2O = L-methionine (S)-S-oxide + [thioredoxin]-dithiol</text>
        <dbReference type="Rhea" id="RHEA:19993"/>
        <dbReference type="Rhea" id="RHEA-COMP:10698"/>
        <dbReference type="Rhea" id="RHEA-COMP:10700"/>
        <dbReference type="ChEBI" id="CHEBI:15377"/>
        <dbReference type="ChEBI" id="CHEBI:29950"/>
        <dbReference type="ChEBI" id="CHEBI:50058"/>
        <dbReference type="ChEBI" id="CHEBI:57844"/>
        <dbReference type="ChEBI" id="CHEBI:58772"/>
        <dbReference type="EC" id="1.8.4.11"/>
    </reaction>
</comment>
<dbReference type="EC" id="1.8.4.11" evidence="4"/>